<dbReference type="Proteomes" id="UP000774750">
    <property type="component" value="Unassembled WGS sequence"/>
</dbReference>
<sequence length="63" mass="7017">MDANARAQLSSILSDLREVSRQMNNAAAQLRDMRGVGTELCADRLEVLADKYDAARRHLSNID</sequence>
<evidence type="ECO:0000313" key="1">
    <source>
        <dbReference type="EMBL" id="MBM6920402.1"/>
    </source>
</evidence>
<proteinExistence type="predicted"/>
<comment type="caution">
    <text evidence="1">The sequence shown here is derived from an EMBL/GenBank/DDBJ whole genome shotgun (WGS) entry which is preliminary data.</text>
</comment>
<evidence type="ECO:0000313" key="2">
    <source>
        <dbReference type="Proteomes" id="UP000774750"/>
    </source>
</evidence>
<dbReference type="EMBL" id="JACJKY010000005">
    <property type="protein sequence ID" value="MBM6920402.1"/>
    <property type="molecule type" value="Genomic_DNA"/>
</dbReference>
<name>A0A938X446_9FIRM</name>
<reference evidence="1" key="1">
    <citation type="submission" date="2020-08" db="EMBL/GenBank/DDBJ databases">
        <authorList>
            <person name="Cejkova D."/>
            <person name="Kubasova T."/>
            <person name="Jahodarova E."/>
            <person name="Rychlik I."/>
        </authorList>
    </citation>
    <scope>NUCLEOTIDE SEQUENCE</scope>
    <source>
        <strain evidence="1">An559</strain>
    </source>
</reference>
<reference evidence="1" key="2">
    <citation type="journal article" date="2021" name="Sci. Rep.">
        <title>The distribution of antibiotic resistance genes in chicken gut microbiota commensals.</title>
        <authorList>
            <person name="Juricova H."/>
            <person name="Matiasovicova J."/>
            <person name="Kubasova T."/>
            <person name="Cejkova D."/>
            <person name="Rychlik I."/>
        </authorList>
    </citation>
    <scope>NUCLEOTIDE SEQUENCE</scope>
    <source>
        <strain evidence="1">An559</strain>
    </source>
</reference>
<keyword evidence="2" id="KW-1185">Reference proteome</keyword>
<protein>
    <submittedName>
        <fullName evidence="1">Uncharacterized protein</fullName>
    </submittedName>
</protein>
<dbReference type="RefSeq" id="WP_204445208.1">
    <property type="nucleotide sequence ID" value="NZ_JACJKY010000005.1"/>
</dbReference>
<gene>
    <name evidence="1" type="ORF">H6A12_04430</name>
</gene>
<dbReference type="AlphaFoldDB" id="A0A938X446"/>
<accession>A0A938X446</accession>
<organism evidence="1 2">
    <name type="scientific">Merdimmobilis hominis</name>
    <dbReference type="NCBI Taxonomy" id="2897707"/>
    <lineage>
        <taxon>Bacteria</taxon>
        <taxon>Bacillati</taxon>
        <taxon>Bacillota</taxon>
        <taxon>Clostridia</taxon>
        <taxon>Eubacteriales</taxon>
        <taxon>Oscillospiraceae</taxon>
        <taxon>Merdimmobilis</taxon>
    </lineage>
</organism>